<dbReference type="InterPro" id="IPR011538">
    <property type="entry name" value="Nuo51_FMN-bd"/>
</dbReference>
<feature type="domain" description="4Fe-4S ferredoxin-type" evidence="6">
    <location>
        <begin position="545"/>
        <end position="574"/>
    </location>
</feature>
<keyword evidence="5" id="KW-0411">Iron-sulfur</keyword>
<dbReference type="RefSeq" id="WP_085053521.1">
    <property type="nucleotide sequence ID" value="NZ_LNQR01000117.1"/>
</dbReference>
<dbReference type="Gene3D" id="3.40.50.11540">
    <property type="entry name" value="NADH-ubiquinone oxidoreductase 51kDa subunit"/>
    <property type="match status" value="1"/>
</dbReference>
<dbReference type="CDD" id="cd02980">
    <property type="entry name" value="TRX_Fd_family"/>
    <property type="match status" value="1"/>
</dbReference>
<dbReference type="NCBIfam" id="NF010120">
    <property type="entry name" value="PRK13596.1"/>
    <property type="match status" value="1"/>
</dbReference>
<evidence type="ECO:0000256" key="1">
    <source>
        <dbReference type="ARBA" id="ARBA00007523"/>
    </source>
</evidence>
<dbReference type="PROSITE" id="PS00645">
    <property type="entry name" value="COMPLEX1_51K_2"/>
    <property type="match status" value="1"/>
</dbReference>
<dbReference type="Pfam" id="PF10589">
    <property type="entry name" value="NADH_4Fe-4S"/>
    <property type="match status" value="1"/>
</dbReference>
<comment type="similarity">
    <text evidence="1">Belongs to the complex I 51 kDa subunit family.</text>
</comment>
<feature type="domain" description="4Fe-4S ferredoxin-type" evidence="6">
    <location>
        <begin position="575"/>
        <end position="602"/>
    </location>
</feature>
<evidence type="ECO:0000259" key="6">
    <source>
        <dbReference type="PROSITE" id="PS51379"/>
    </source>
</evidence>
<proteinExistence type="inferred from homology"/>
<evidence type="ECO:0000313" key="7">
    <source>
        <dbReference type="EMBL" id="KWT78297.1"/>
    </source>
</evidence>
<evidence type="ECO:0000313" key="8">
    <source>
        <dbReference type="Proteomes" id="UP000060487"/>
    </source>
</evidence>
<organism evidence="7 8">
    <name type="scientific">Candidatus Magnetominusculus xianensis</name>
    <dbReference type="NCBI Taxonomy" id="1748249"/>
    <lineage>
        <taxon>Bacteria</taxon>
        <taxon>Pseudomonadati</taxon>
        <taxon>Nitrospirota</taxon>
        <taxon>Nitrospiria</taxon>
        <taxon>Nitrospirales</taxon>
        <taxon>Nitrospiraceae</taxon>
        <taxon>Candidatus Magnetominusculus</taxon>
    </lineage>
</organism>
<dbReference type="SUPFAM" id="SSF142984">
    <property type="entry name" value="Nqo1 middle domain-like"/>
    <property type="match status" value="1"/>
</dbReference>
<dbReference type="GO" id="GO:0050583">
    <property type="term" value="F:hydrogen dehydrogenase (NADP+) activity"/>
    <property type="evidence" value="ECO:0007669"/>
    <property type="project" value="UniProtKB-EC"/>
</dbReference>
<keyword evidence="3" id="KW-0479">Metal-binding</keyword>
<dbReference type="PROSITE" id="PS51379">
    <property type="entry name" value="4FE4S_FER_2"/>
    <property type="match status" value="2"/>
</dbReference>
<dbReference type="InterPro" id="IPR036249">
    <property type="entry name" value="Thioredoxin-like_sf"/>
</dbReference>
<evidence type="ECO:0000256" key="2">
    <source>
        <dbReference type="ARBA" id="ARBA00022485"/>
    </source>
</evidence>
<dbReference type="Gene3D" id="6.10.250.1450">
    <property type="match status" value="1"/>
</dbReference>
<accession>A0ABR5SBV1</accession>
<dbReference type="EC" id="1.12.1.3" evidence="7"/>
<dbReference type="EMBL" id="LNQR01000117">
    <property type="protein sequence ID" value="KWT78297.1"/>
    <property type="molecule type" value="Genomic_DNA"/>
</dbReference>
<dbReference type="PANTHER" id="PTHR43578">
    <property type="entry name" value="NADH-QUINONE OXIDOREDUCTASE SUBUNIT F"/>
    <property type="match status" value="1"/>
</dbReference>
<reference evidence="7 8" key="1">
    <citation type="submission" date="2015-11" db="EMBL/GenBank/DDBJ databases">
        <authorList>
            <person name="Lin W."/>
        </authorList>
    </citation>
    <scope>NUCLEOTIDE SEQUENCE [LARGE SCALE GENOMIC DNA]</scope>
    <source>
        <strain evidence="7 8">HCH-1</strain>
    </source>
</reference>
<dbReference type="SUPFAM" id="SSF52833">
    <property type="entry name" value="Thioredoxin-like"/>
    <property type="match status" value="1"/>
</dbReference>
<dbReference type="PANTHER" id="PTHR43578:SF3">
    <property type="entry name" value="NADH-QUINONE OXIDOREDUCTASE SUBUNIT F"/>
    <property type="match status" value="1"/>
</dbReference>
<dbReference type="Gene3D" id="1.20.1440.230">
    <property type="entry name" value="NADH-ubiquinone oxidoreductase 51kDa subunit, iron-sulphur binding domain"/>
    <property type="match status" value="1"/>
</dbReference>
<dbReference type="InterPro" id="IPR017900">
    <property type="entry name" value="4Fe4S_Fe_S_CS"/>
</dbReference>
<dbReference type="Pfam" id="PF01512">
    <property type="entry name" value="Complex1_51K"/>
    <property type="match status" value="1"/>
</dbReference>
<evidence type="ECO:0000256" key="3">
    <source>
        <dbReference type="ARBA" id="ARBA00022723"/>
    </source>
</evidence>
<dbReference type="Gene3D" id="3.30.70.20">
    <property type="match status" value="1"/>
</dbReference>
<dbReference type="Proteomes" id="UP000060487">
    <property type="component" value="Unassembled WGS sequence"/>
</dbReference>
<dbReference type="InterPro" id="IPR019575">
    <property type="entry name" value="Nuop51_4Fe4S-bd"/>
</dbReference>
<keyword evidence="4" id="KW-0408">Iron</keyword>
<keyword evidence="7" id="KW-0560">Oxidoreductase</keyword>
<protein>
    <submittedName>
        <fullName evidence="7">NADH dehydrogenase</fullName>
        <ecNumber evidence="7">1.12.1.3</ecNumber>
    </submittedName>
</protein>
<evidence type="ECO:0000256" key="4">
    <source>
        <dbReference type="ARBA" id="ARBA00023004"/>
    </source>
</evidence>
<dbReference type="InterPro" id="IPR037225">
    <property type="entry name" value="Nuo51_FMN-bd_sf"/>
</dbReference>
<evidence type="ECO:0000256" key="5">
    <source>
        <dbReference type="ARBA" id="ARBA00023014"/>
    </source>
</evidence>
<dbReference type="PROSITE" id="PS00198">
    <property type="entry name" value="4FE4S_FER_1"/>
    <property type="match status" value="1"/>
</dbReference>
<keyword evidence="2" id="KW-0004">4Fe-4S</keyword>
<comment type="caution">
    <text evidence="7">The sequence shown here is derived from an EMBL/GenBank/DDBJ whole genome shotgun (WGS) entry which is preliminary data.</text>
</comment>
<dbReference type="InterPro" id="IPR037207">
    <property type="entry name" value="Nuop51_4Fe4S-bd_sf"/>
</dbReference>
<dbReference type="SMART" id="SM00928">
    <property type="entry name" value="NADH_4Fe-4S"/>
    <property type="match status" value="1"/>
</dbReference>
<dbReference type="Gene3D" id="3.40.30.10">
    <property type="entry name" value="Glutaredoxin"/>
    <property type="match status" value="1"/>
</dbReference>
<dbReference type="Pfam" id="PF12838">
    <property type="entry name" value="Fer4_7"/>
    <property type="match status" value="1"/>
</dbReference>
<gene>
    <name evidence="7" type="ORF">ASN18_2902</name>
</gene>
<name>A0ABR5SBV1_9BACT</name>
<keyword evidence="8" id="KW-1185">Reference proteome</keyword>
<dbReference type="Gene3D" id="3.10.20.600">
    <property type="match status" value="1"/>
</dbReference>
<dbReference type="SUPFAM" id="SSF54862">
    <property type="entry name" value="4Fe-4S ferredoxins"/>
    <property type="match status" value="1"/>
</dbReference>
<dbReference type="InterPro" id="IPR017896">
    <property type="entry name" value="4Fe4S_Fe-S-bd"/>
</dbReference>
<dbReference type="InterPro" id="IPR001949">
    <property type="entry name" value="NADH-UbQ_OxRdtase_51kDa_CS"/>
</dbReference>
<dbReference type="SUPFAM" id="SSF142019">
    <property type="entry name" value="Nqo1 FMN-binding domain-like"/>
    <property type="match status" value="1"/>
</dbReference>
<sequence length="602" mass="64481">MEKAKTEIIVGMGTCGITAGASDIYALAADQAKAKGLDVKLSSTSCIGMCHSEVLVDVVVDGFARVTYGNVTAAAIEEIIDSHAAGNVPVMKYTIAQMPSYGKVYDDIPVFERLPYMDKQERVVLSNCGFIDPLSIEDYIKHGGYEAVKKVIGAGDPNTAIEIIKASGLRGRGGAGFPTGLKWEFCSKAVSDVKYIICNADEGDPGAFMDRSVLEGDPHAIIEGMLIAGYSIGASYGYVYCRAEYPLAISNLKVAIKEAHERNFLGDSVLNSGFKFNIKIKEGAGAFVCGEETALIASIEGLRGMPRAKPPFPAQKGLWGKPTVINNVETLANIPRIILKGAQWFSSFGTEKSKGTKVFALAGKINRGGLIEIPMGITLREIIYDIGGGIPNDRAFKAVQTGGPSGGCLTSAMLDTPVDYESIAKAGSIVGSGGMIVMDEDDCMVNIAKYFLEFTQSESCGKCTPCRIGTKRLYEILERITNGKGRKGDLDLLDALSEDIRAASLCGLGQTAPNPILSTLRNFREEYEAHINEKRCPAAVCKPLITFTIVEKSCTGCMACGRACPVNAITGEKKKPHFITQELCIKCGSCFDVCKFKSVLKI</sequence>
<dbReference type="SUPFAM" id="SSF140490">
    <property type="entry name" value="Nqo1C-terminal domain-like"/>
    <property type="match status" value="1"/>
</dbReference>